<gene>
    <name evidence="4" type="ORF">GCM10010170_097510</name>
</gene>
<dbReference type="NCBIfam" id="NF005102">
    <property type="entry name" value="PRK06541.1"/>
    <property type="match status" value="1"/>
</dbReference>
<name>A0ABP5USE8_9ACTN</name>
<dbReference type="Proteomes" id="UP001501444">
    <property type="component" value="Unassembled WGS sequence"/>
</dbReference>
<sequence length="464" mass="51338">MGDPMTIDQQPDAATLDAAAREHLWMHFTRLSAYAESPIPVIVRGDGPYIYDSNGRRYLDGLSGLFVVQTGHGRQELADAAAKQAAELAYFPLWSYAHPKAIELADRLAEIAPGDLNRVFFTTGGSEAVESAWKLARSYFKRTGKPLKTKVLSRSIAYHGTSMGALSITGIPVLKQDFEPLVPGAFRVPNTNYYRRPDESMTPEQFGRWAADRIGEAIEFEGPDTVAAVYLEPVQNAGGCFPPPPGYFERVREICDRYDVLLVSDEVICAFGRLGEYFGSQRYGFQPDIITCAKGLTSGYVPLGAMLASERLAEPFLDGRNWFAHGITYGGHPVGSAVALANLDIFEREGLNAHVRDNSALFRSYLERLHDLPIVGDVRGDGYFFGIEMVKDKATKETFNEAESEALLRGFLSKALFDAGLYCRADDRGDPVIQLAPPLICDESHFIEMEQILRSVLTEAWARL</sequence>
<dbReference type="PANTHER" id="PTHR43094">
    <property type="entry name" value="AMINOTRANSFERASE"/>
    <property type="match status" value="1"/>
</dbReference>
<comment type="similarity">
    <text evidence="1 3">Belongs to the class-III pyridoxal-phosphate-dependent aminotransferase family.</text>
</comment>
<keyword evidence="5" id="KW-1185">Reference proteome</keyword>
<keyword evidence="2 3" id="KW-0663">Pyridoxal phosphate</keyword>
<dbReference type="Pfam" id="PF00202">
    <property type="entry name" value="Aminotran_3"/>
    <property type="match status" value="1"/>
</dbReference>
<dbReference type="Gene3D" id="3.90.1150.10">
    <property type="entry name" value="Aspartate Aminotransferase, domain 1"/>
    <property type="match status" value="1"/>
</dbReference>
<dbReference type="PANTHER" id="PTHR43094:SF1">
    <property type="entry name" value="AMINOTRANSFERASE CLASS-III"/>
    <property type="match status" value="1"/>
</dbReference>
<evidence type="ECO:0000313" key="4">
    <source>
        <dbReference type="EMBL" id="GAA2386876.1"/>
    </source>
</evidence>
<reference evidence="5" key="1">
    <citation type="journal article" date="2019" name="Int. J. Syst. Evol. Microbiol.">
        <title>The Global Catalogue of Microorganisms (GCM) 10K type strain sequencing project: providing services to taxonomists for standard genome sequencing and annotation.</title>
        <authorList>
            <consortium name="The Broad Institute Genomics Platform"/>
            <consortium name="The Broad Institute Genome Sequencing Center for Infectious Disease"/>
            <person name="Wu L."/>
            <person name="Ma J."/>
        </authorList>
    </citation>
    <scope>NUCLEOTIDE SEQUENCE [LARGE SCALE GENOMIC DNA]</scope>
    <source>
        <strain evidence="5">JCM 3272</strain>
    </source>
</reference>
<dbReference type="InterPro" id="IPR049704">
    <property type="entry name" value="Aminotrans_3_PPA_site"/>
</dbReference>
<keyword evidence="4" id="KW-0808">Transferase</keyword>
<proteinExistence type="inferred from homology"/>
<dbReference type="InterPro" id="IPR015424">
    <property type="entry name" value="PyrdxlP-dep_Trfase"/>
</dbReference>
<dbReference type="SUPFAM" id="SSF53383">
    <property type="entry name" value="PLP-dependent transferases"/>
    <property type="match status" value="1"/>
</dbReference>
<keyword evidence="4" id="KW-0032">Aminotransferase</keyword>
<accession>A0ABP5USE8</accession>
<dbReference type="Gene3D" id="3.40.640.10">
    <property type="entry name" value="Type I PLP-dependent aspartate aminotransferase-like (Major domain)"/>
    <property type="match status" value="1"/>
</dbReference>
<dbReference type="EMBL" id="BAAARV010000102">
    <property type="protein sequence ID" value="GAA2386876.1"/>
    <property type="molecule type" value="Genomic_DNA"/>
</dbReference>
<dbReference type="CDD" id="cd00610">
    <property type="entry name" value="OAT_like"/>
    <property type="match status" value="1"/>
</dbReference>
<evidence type="ECO:0000256" key="3">
    <source>
        <dbReference type="RuleBase" id="RU003560"/>
    </source>
</evidence>
<evidence type="ECO:0000256" key="1">
    <source>
        <dbReference type="ARBA" id="ARBA00008954"/>
    </source>
</evidence>
<evidence type="ECO:0000256" key="2">
    <source>
        <dbReference type="ARBA" id="ARBA00022898"/>
    </source>
</evidence>
<dbReference type="InterPro" id="IPR005814">
    <property type="entry name" value="Aminotrans_3"/>
</dbReference>
<protein>
    <submittedName>
        <fullName evidence="4">Aspartate aminotransferase family protein</fullName>
    </submittedName>
</protein>
<dbReference type="GO" id="GO:0008483">
    <property type="term" value="F:transaminase activity"/>
    <property type="evidence" value="ECO:0007669"/>
    <property type="project" value="UniProtKB-KW"/>
</dbReference>
<evidence type="ECO:0000313" key="5">
    <source>
        <dbReference type="Proteomes" id="UP001501444"/>
    </source>
</evidence>
<dbReference type="InterPro" id="IPR015422">
    <property type="entry name" value="PyrdxlP-dep_Trfase_small"/>
</dbReference>
<comment type="caution">
    <text evidence="4">The sequence shown here is derived from an EMBL/GenBank/DDBJ whole genome shotgun (WGS) entry which is preliminary data.</text>
</comment>
<dbReference type="PROSITE" id="PS00600">
    <property type="entry name" value="AA_TRANSFER_CLASS_3"/>
    <property type="match status" value="1"/>
</dbReference>
<dbReference type="InterPro" id="IPR015421">
    <property type="entry name" value="PyrdxlP-dep_Trfase_major"/>
</dbReference>
<organism evidence="4 5">
    <name type="scientific">Dactylosporangium salmoneum</name>
    <dbReference type="NCBI Taxonomy" id="53361"/>
    <lineage>
        <taxon>Bacteria</taxon>
        <taxon>Bacillati</taxon>
        <taxon>Actinomycetota</taxon>
        <taxon>Actinomycetes</taxon>
        <taxon>Micromonosporales</taxon>
        <taxon>Micromonosporaceae</taxon>
        <taxon>Dactylosporangium</taxon>
    </lineage>
</organism>